<name>A0A6J5M2W9_9CAUD</name>
<evidence type="ECO:0000313" key="1">
    <source>
        <dbReference type="EMBL" id="CAB4139923.1"/>
    </source>
</evidence>
<protein>
    <submittedName>
        <fullName evidence="1">Uncharacterized protein</fullName>
    </submittedName>
</protein>
<organism evidence="1">
    <name type="scientific">uncultured Caudovirales phage</name>
    <dbReference type="NCBI Taxonomy" id="2100421"/>
    <lineage>
        <taxon>Viruses</taxon>
        <taxon>Duplodnaviria</taxon>
        <taxon>Heunggongvirae</taxon>
        <taxon>Uroviricota</taxon>
        <taxon>Caudoviricetes</taxon>
        <taxon>Peduoviridae</taxon>
        <taxon>Maltschvirus</taxon>
        <taxon>Maltschvirus maltsch</taxon>
    </lineage>
</organism>
<gene>
    <name evidence="1" type="ORF">UFOVP356_17</name>
    <name evidence="2" type="ORF">UFOVP408_18</name>
    <name evidence="3" type="ORF">UFOVP676_55</name>
</gene>
<reference evidence="1" key="1">
    <citation type="submission" date="2020-04" db="EMBL/GenBank/DDBJ databases">
        <authorList>
            <person name="Chiriac C."/>
            <person name="Salcher M."/>
            <person name="Ghai R."/>
            <person name="Kavagutti S V."/>
        </authorList>
    </citation>
    <scope>NUCLEOTIDE SEQUENCE</scope>
</reference>
<accession>A0A6J5M2W9</accession>
<proteinExistence type="predicted"/>
<evidence type="ECO:0000313" key="2">
    <source>
        <dbReference type="EMBL" id="CAB4140354.1"/>
    </source>
</evidence>
<dbReference type="EMBL" id="LR796373">
    <property type="protein sequence ID" value="CAB4140354.1"/>
    <property type="molecule type" value="Genomic_DNA"/>
</dbReference>
<evidence type="ECO:0000313" key="3">
    <source>
        <dbReference type="EMBL" id="CAB4156967.1"/>
    </source>
</evidence>
<dbReference type="EMBL" id="LR796369">
    <property type="protein sequence ID" value="CAB4139923.1"/>
    <property type="molecule type" value="Genomic_DNA"/>
</dbReference>
<sequence>MADQKISQLNALLGANTASGDLVTVVDISDTTMGASGTNKKMTLAEFQASPVSAGTANGVVFLNGTKVPTSGSALTFDGTNLGLNTATFGTSAAGVLALGTGTAPSTGPADTVQLFSVDRSAGNTIPAVRCEGSGVTNAGITSTTVTHKIAISVNGTIYYLLATTNAT</sequence>
<dbReference type="EMBL" id="LR796646">
    <property type="protein sequence ID" value="CAB4156967.1"/>
    <property type="molecule type" value="Genomic_DNA"/>
</dbReference>